<dbReference type="STRING" id="1796616.A4V09_11420"/>
<protein>
    <submittedName>
        <fullName evidence="1">Uncharacterized protein</fullName>
    </submittedName>
</protein>
<dbReference type="EMBL" id="CP015405">
    <property type="protein sequence ID" value="ANU76323.1"/>
    <property type="molecule type" value="Genomic_DNA"/>
</dbReference>
<accession>A0A1C7IBW2</accession>
<name>A0A1C7IBW2_9FIRM</name>
<reference evidence="1" key="1">
    <citation type="submission" date="2017-04" db="EMBL/GenBank/DDBJ databases">
        <title>Complete Genome Sequences of Twelve Strains of a Stable Defined Moderately Diverse Mouse Microbiota 2 (sDMDMm2).</title>
        <authorList>
            <person name="Uchimura Y."/>
            <person name="Wyss M."/>
            <person name="Brugiroux S."/>
            <person name="Limenitakis J.P."/>
            <person name="Stecher B."/>
            <person name="McCoy K.D."/>
            <person name="Macpherson A.J."/>
        </authorList>
    </citation>
    <scope>NUCLEOTIDE SEQUENCE</scope>
    <source>
        <strain evidence="1">YL58</strain>
    </source>
</reference>
<dbReference type="KEGG" id="byl:A4V09_11420"/>
<organism evidence="1 2">
    <name type="scientific">Blautia pseudococcoides</name>
    <dbReference type="NCBI Taxonomy" id="1796616"/>
    <lineage>
        <taxon>Bacteria</taxon>
        <taxon>Bacillati</taxon>
        <taxon>Bacillota</taxon>
        <taxon>Clostridia</taxon>
        <taxon>Lachnospirales</taxon>
        <taxon>Lachnospiraceae</taxon>
        <taxon>Blautia</taxon>
    </lineage>
</organism>
<dbReference type="RefSeq" id="WP_065542493.1">
    <property type="nucleotide sequence ID" value="NZ_CP015405.2"/>
</dbReference>
<gene>
    <name evidence="1" type="ORF">A4V09_11420</name>
</gene>
<evidence type="ECO:0000313" key="2">
    <source>
        <dbReference type="Proteomes" id="UP000092574"/>
    </source>
</evidence>
<dbReference type="AlphaFoldDB" id="A0A1C7IBW2"/>
<evidence type="ECO:0000313" key="1">
    <source>
        <dbReference type="EMBL" id="ANU76323.1"/>
    </source>
</evidence>
<proteinExistence type="predicted"/>
<keyword evidence="2" id="KW-1185">Reference proteome</keyword>
<sequence>MKYTALQRIRSFWFPEERVLWIFVWKKLRQNTVFGIFSDVRLQEVKPGVGNITFGGSRGRAGRAGTLELIALLMGVKGRIENT</sequence>
<dbReference type="Proteomes" id="UP000092574">
    <property type="component" value="Chromosome"/>
</dbReference>